<gene>
    <name evidence="1" type="ORF">BKA00_003505</name>
</gene>
<accession>A0A7X0FZL5</accession>
<dbReference type="EMBL" id="JACHMQ010000001">
    <property type="protein sequence ID" value="MBB6396591.1"/>
    <property type="molecule type" value="Genomic_DNA"/>
</dbReference>
<sequence length="50" mass="5175">MSTLDDVLLPAAVTAPVPYRRRWAGFARARRAHAVPPLLAAGAVPAGVAP</sequence>
<comment type="caution">
    <text evidence="1">The sequence shown here is derived from an EMBL/GenBank/DDBJ whole genome shotgun (WGS) entry which is preliminary data.</text>
</comment>
<proteinExistence type="predicted"/>
<protein>
    <submittedName>
        <fullName evidence="1">Uncharacterized protein</fullName>
    </submittedName>
</protein>
<dbReference type="RefSeq" id="WP_185026370.1">
    <property type="nucleotide sequence ID" value="NZ_JACHMQ010000001.1"/>
</dbReference>
<evidence type="ECO:0000313" key="2">
    <source>
        <dbReference type="Proteomes" id="UP000546324"/>
    </source>
</evidence>
<reference evidence="1 2" key="1">
    <citation type="submission" date="2020-08" db="EMBL/GenBank/DDBJ databases">
        <title>Sequencing the genomes of 1000 actinobacteria strains.</title>
        <authorList>
            <person name="Klenk H.-P."/>
        </authorList>
    </citation>
    <scope>NUCLEOTIDE SEQUENCE [LARGE SCALE GENOMIC DNA]</scope>
    <source>
        <strain evidence="1 2">DSM 43675</strain>
    </source>
</reference>
<evidence type="ECO:0000313" key="1">
    <source>
        <dbReference type="EMBL" id="MBB6396591.1"/>
    </source>
</evidence>
<keyword evidence="2" id="KW-1185">Reference proteome</keyword>
<organism evidence="1 2">
    <name type="scientific">Actinomadura coerulea</name>
    <dbReference type="NCBI Taxonomy" id="46159"/>
    <lineage>
        <taxon>Bacteria</taxon>
        <taxon>Bacillati</taxon>
        <taxon>Actinomycetota</taxon>
        <taxon>Actinomycetes</taxon>
        <taxon>Streptosporangiales</taxon>
        <taxon>Thermomonosporaceae</taxon>
        <taxon>Actinomadura</taxon>
    </lineage>
</organism>
<dbReference type="AlphaFoldDB" id="A0A7X0FZL5"/>
<name>A0A7X0FZL5_9ACTN</name>
<dbReference type="Proteomes" id="UP000546324">
    <property type="component" value="Unassembled WGS sequence"/>
</dbReference>